<evidence type="ECO:0000256" key="1">
    <source>
        <dbReference type="ARBA" id="ARBA00000085"/>
    </source>
</evidence>
<evidence type="ECO:0000259" key="15">
    <source>
        <dbReference type="PROSITE" id="PS50885"/>
    </source>
</evidence>
<dbReference type="EC" id="2.7.13.3" evidence="3"/>
<evidence type="ECO:0000256" key="2">
    <source>
        <dbReference type="ARBA" id="ARBA00004141"/>
    </source>
</evidence>
<organism evidence="16 17">
    <name type="scientific">Candidatus Accumulibacter proximus</name>
    <dbReference type="NCBI Taxonomy" id="2954385"/>
    <lineage>
        <taxon>Bacteria</taxon>
        <taxon>Pseudomonadati</taxon>
        <taxon>Pseudomonadota</taxon>
        <taxon>Betaproteobacteria</taxon>
        <taxon>Candidatus Accumulibacter</taxon>
    </lineage>
</organism>
<dbReference type="InterPro" id="IPR004358">
    <property type="entry name" value="Sig_transdc_His_kin-like_C"/>
</dbReference>
<dbReference type="GO" id="GO:0000155">
    <property type="term" value="F:phosphorelay sensor kinase activity"/>
    <property type="evidence" value="ECO:0007669"/>
    <property type="project" value="InterPro"/>
</dbReference>
<evidence type="ECO:0000256" key="13">
    <source>
        <dbReference type="SAM" id="Phobius"/>
    </source>
</evidence>
<dbReference type="InterPro" id="IPR003661">
    <property type="entry name" value="HisK_dim/P_dom"/>
</dbReference>
<feature type="domain" description="Histidine kinase" evidence="14">
    <location>
        <begin position="223"/>
        <end position="436"/>
    </location>
</feature>
<dbReference type="PANTHER" id="PTHR45436:SF14">
    <property type="entry name" value="SENSOR PROTEIN QSEC"/>
    <property type="match status" value="1"/>
</dbReference>
<keyword evidence="10 13" id="KW-1133">Transmembrane helix</keyword>
<dbReference type="AlphaFoldDB" id="A0A935PZ85"/>
<dbReference type="InterPro" id="IPR050428">
    <property type="entry name" value="TCS_sensor_his_kinase"/>
</dbReference>
<comment type="subcellular location">
    <subcellularLocation>
        <location evidence="2">Membrane</location>
        <topology evidence="2">Multi-pass membrane protein</topology>
    </subcellularLocation>
</comment>
<evidence type="ECO:0000256" key="12">
    <source>
        <dbReference type="ARBA" id="ARBA00023136"/>
    </source>
</evidence>
<reference evidence="16 17" key="1">
    <citation type="submission" date="2020-10" db="EMBL/GenBank/DDBJ databases">
        <title>Connecting structure to function with the recovery of over 1000 high-quality activated sludge metagenome-assembled genomes encoding full-length rRNA genes using long-read sequencing.</title>
        <authorList>
            <person name="Singleton C.M."/>
            <person name="Petriglieri F."/>
            <person name="Kristensen J.M."/>
            <person name="Kirkegaard R.H."/>
            <person name="Michaelsen T.Y."/>
            <person name="Andersen M.H."/>
            <person name="Karst S.M."/>
            <person name="Dueholm M.S."/>
            <person name="Nielsen P.H."/>
            <person name="Albertsen M."/>
        </authorList>
    </citation>
    <scope>NUCLEOTIDE SEQUENCE [LARGE SCALE GENOMIC DNA]</scope>
    <source>
        <strain evidence="16">EsbW_18-Q3-R4-48_BATAC.285</strain>
    </source>
</reference>
<comment type="caution">
    <text evidence="16">The sequence shown here is derived from an EMBL/GenBank/DDBJ whole genome shotgun (WGS) entry which is preliminary data.</text>
</comment>
<evidence type="ECO:0000256" key="3">
    <source>
        <dbReference type="ARBA" id="ARBA00012438"/>
    </source>
</evidence>
<keyword evidence="4" id="KW-0597">Phosphoprotein</keyword>
<dbReference type="SUPFAM" id="SSF47384">
    <property type="entry name" value="Homodimeric domain of signal transducing histidine kinase"/>
    <property type="match status" value="1"/>
</dbReference>
<evidence type="ECO:0000256" key="7">
    <source>
        <dbReference type="ARBA" id="ARBA00022741"/>
    </source>
</evidence>
<evidence type="ECO:0000256" key="6">
    <source>
        <dbReference type="ARBA" id="ARBA00022692"/>
    </source>
</evidence>
<dbReference type="SUPFAM" id="SSF55874">
    <property type="entry name" value="ATPase domain of HSP90 chaperone/DNA topoisomerase II/histidine kinase"/>
    <property type="match status" value="1"/>
</dbReference>
<dbReference type="InterPro" id="IPR003594">
    <property type="entry name" value="HATPase_dom"/>
</dbReference>
<dbReference type="PROSITE" id="PS50109">
    <property type="entry name" value="HIS_KIN"/>
    <property type="match status" value="1"/>
</dbReference>
<proteinExistence type="predicted"/>
<keyword evidence="5" id="KW-0808">Transferase</keyword>
<evidence type="ECO:0000313" key="17">
    <source>
        <dbReference type="Proteomes" id="UP000697998"/>
    </source>
</evidence>
<accession>A0A935PZ85</accession>
<dbReference type="PANTHER" id="PTHR45436">
    <property type="entry name" value="SENSOR HISTIDINE KINASE YKOH"/>
    <property type="match status" value="1"/>
</dbReference>
<keyword evidence="12 13" id="KW-0472">Membrane</keyword>
<dbReference type="Proteomes" id="UP000697998">
    <property type="component" value="Unassembled WGS sequence"/>
</dbReference>
<dbReference type="InterPro" id="IPR013727">
    <property type="entry name" value="2CSK_N"/>
</dbReference>
<dbReference type="Pfam" id="PF08521">
    <property type="entry name" value="2CSK_N"/>
    <property type="match status" value="1"/>
</dbReference>
<dbReference type="EMBL" id="JADJMH010000009">
    <property type="protein sequence ID" value="MBK7675169.1"/>
    <property type="molecule type" value="Genomic_DNA"/>
</dbReference>
<dbReference type="GO" id="GO:0005524">
    <property type="term" value="F:ATP binding"/>
    <property type="evidence" value="ECO:0007669"/>
    <property type="project" value="UniProtKB-KW"/>
</dbReference>
<keyword evidence="7" id="KW-0547">Nucleotide-binding</keyword>
<dbReference type="GO" id="GO:0005886">
    <property type="term" value="C:plasma membrane"/>
    <property type="evidence" value="ECO:0007669"/>
    <property type="project" value="TreeGrafter"/>
</dbReference>
<sequence>MKSIRRQLLIALLSAIMLTTLLGALVTYRTARAEANALFDYQLRQLALSLRDHALQKGPRHEFGIDEDAQDFSIQIWGPDGTQIYLSHPRQELPHQAPIGFATVNTDRGEWRVFGMQQGSQMIQVAQPMQVRDHLALAAAWRTVAPFLLMLPLLGVLIWIVVGRGLRPLDAVARAVTTRNAVALDPLPENRVPVEVVPLVRALNDLLVRLKRALEAQREFIADAAHELRTPLTALTLQVQLAERADDAVSRADAFAELKGGLQRATHSVQQLLTLARQEPGGGERPLAEVNLAELVAQVIADHLLLAEARQIDLGATPSAGECVVKGEHDALRILVSNLVSNALSYTPPGGTVDLATGQDEGGPFIQVCDSGPGIPLEDRKRVFDRFYRRGQANGPGSGLGLAIVKTIADRHQARVVLDDSRLGGLRARVEFPPAVPP</sequence>
<dbReference type="InterPro" id="IPR036890">
    <property type="entry name" value="HATPase_C_sf"/>
</dbReference>
<evidence type="ECO:0000256" key="5">
    <source>
        <dbReference type="ARBA" id="ARBA00022679"/>
    </source>
</evidence>
<dbReference type="Pfam" id="PF00512">
    <property type="entry name" value="HisKA"/>
    <property type="match status" value="1"/>
</dbReference>
<feature type="transmembrane region" description="Helical" evidence="13">
    <location>
        <begin position="139"/>
        <end position="162"/>
    </location>
</feature>
<keyword evidence="9" id="KW-0067">ATP-binding</keyword>
<name>A0A935PZ85_9PROT</name>
<keyword evidence="6 13" id="KW-0812">Transmembrane</keyword>
<keyword evidence="8 16" id="KW-0418">Kinase</keyword>
<dbReference type="Pfam" id="PF02518">
    <property type="entry name" value="HATPase_c"/>
    <property type="match status" value="1"/>
</dbReference>
<dbReference type="InterPro" id="IPR036097">
    <property type="entry name" value="HisK_dim/P_sf"/>
</dbReference>
<feature type="domain" description="HAMP" evidence="15">
    <location>
        <begin position="163"/>
        <end position="215"/>
    </location>
</feature>
<evidence type="ECO:0000256" key="4">
    <source>
        <dbReference type="ARBA" id="ARBA00022553"/>
    </source>
</evidence>
<comment type="catalytic activity">
    <reaction evidence="1">
        <text>ATP + protein L-histidine = ADP + protein N-phospho-L-histidine.</text>
        <dbReference type="EC" id="2.7.13.3"/>
    </reaction>
</comment>
<dbReference type="Gene3D" id="1.10.287.130">
    <property type="match status" value="1"/>
</dbReference>
<dbReference type="SMART" id="SM00388">
    <property type="entry name" value="HisKA"/>
    <property type="match status" value="1"/>
</dbReference>
<dbReference type="InterPro" id="IPR005467">
    <property type="entry name" value="His_kinase_dom"/>
</dbReference>
<evidence type="ECO:0000256" key="9">
    <source>
        <dbReference type="ARBA" id="ARBA00022840"/>
    </source>
</evidence>
<evidence type="ECO:0000259" key="14">
    <source>
        <dbReference type="PROSITE" id="PS50109"/>
    </source>
</evidence>
<evidence type="ECO:0000313" key="16">
    <source>
        <dbReference type="EMBL" id="MBK7675169.1"/>
    </source>
</evidence>
<protein>
    <recommendedName>
        <fullName evidence="3">histidine kinase</fullName>
        <ecNumber evidence="3">2.7.13.3</ecNumber>
    </recommendedName>
</protein>
<dbReference type="InterPro" id="IPR003660">
    <property type="entry name" value="HAMP_dom"/>
</dbReference>
<keyword evidence="11" id="KW-0902">Two-component regulatory system</keyword>
<evidence type="ECO:0000256" key="10">
    <source>
        <dbReference type="ARBA" id="ARBA00022989"/>
    </source>
</evidence>
<dbReference type="CDD" id="cd00075">
    <property type="entry name" value="HATPase"/>
    <property type="match status" value="1"/>
</dbReference>
<evidence type="ECO:0000256" key="11">
    <source>
        <dbReference type="ARBA" id="ARBA00023012"/>
    </source>
</evidence>
<dbReference type="Gene3D" id="3.30.565.10">
    <property type="entry name" value="Histidine kinase-like ATPase, C-terminal domain"/>
    <property type="match status" value="1"/>
</dbReference>
<evidence type="ECO:0000256" key="8">
    <source>
        <dbReference type="ARBA" id="ARBA00022777"/>
    </source>
</evidence>
<gene>
    <name evidence="16" type="ORF">IPJ27_10685</name>
</gene>
<dbReference type="SMART" id="SM00387">
    <property type="entry name" value="HATPase_c"/>
    <property type="match status" value="1"/>
</dbReference>
<dbReference type="CDD" id="cd00082">
    <property type="entry name" value="HisKA"/>
    <property type="match status" value="1"/>
</dbReference>
<dbReference type="PROSITE" id="PS50885">
    <property type="entry name" value="HAMP"/>
    <property type="match status" value="1"/>
</dbReference>
<dbReference type="PRINTS" id="PR00344">
    <property type="entry name" value="BCTRLSENSOR"/>
</dbReference>